<dbReference type="GO" id="GO:0071973">
    <property type="term" value="P:bacterial-type flagellum-dependent cell motility"/>
    <property type="evidence" value="ECO:0007669"/>
    <property type="project" value="InterPro"/>
</dbReference>
<accession>A0A3B9GUD5</accession>
<evidence type="ECO:0000256" key="1">
    <source>
        <dbReference type="ARBA" id="ARBA00002591"/>
    </source>
</evidence>
<dbReference type="EMBL" id="DMAN01000049">
    <property type="protein sequence ID" value="HAE25978.1"/>
    <property type="molecule type" value="Genomic_DNA"/>
</dbReference>
<comment type="subcellular location">
    <subcellularLocation>
        <location evidence="2">Bacterial flagellum basal body</location>
    </subcellularLocation>
    <subcellularLocation>
        <location evidence="3">Cell outer membrane</location>
    </subcellularLocation>
</comment>
<dbReference type="InterPro" id="IPR000527">
    <property type="entry name" value="Flag_Lring"/>
</dbReference>
<keyword evidence="10" id="KW-0966">Cell projection</keyword>
<evidence type="ECO:0000313" key="10">
    <source>
        <dbReference type="EMBL" id="HAE25978.1"/>
    </source>
</evidence>
<comment type="caution">
    <text evidence="10">The sequence shown here is derived from an EMBL/GenBank/DDBJ whole genome shotgun (WGS) entry which is preliminary data.</text>
</comment>
<dbReference type="PRINTS" id="PR01008">
    <property type="entry name" value="FLGLRINGFLGH"/>
</dbReference>
<dbReference type="AlphaFoldDB" id="A0A3B9GUD5"/>
<dbReference type="Proteomes" id="UP000259610">
    <property type="component" value="Unassembled WGS sequence"/>
</dbReference>
<organism evidence="10 11">
    <name type="scientific">Hyphomonas adhaerens</name>
    <dbReference type="NCBI Taxonomy" id="81029"/>
    <lineage>
        <taxon>Bacteria</taxon>
        <taxon>Pseudomonadati</taxon>
        <taxon>Pseudomonadota</taxon>
        <taxon>Alphaproteobacteria</taxon>
        <taxon>Hyphomonadales</taxon>
        <taxon>Hyphomonadaceae</taxon>
        <taxon>Hyphomonas</taxon>
    </lineage>
</organism>
<evidence type="ECO:0000256" key="7">
    <source>
        <dbReference type="ARBA" id="ARBA00023143"/>
    </source>
</evidence>
<dbReference type="PROSITE" id="PS51257">
    <property type="entry name" value="PROKAR_LIPOPROTEIN"/>
    <property type="match status" value="1"/>
</dbReference>
<dbReference type="GO" id="GO:0003774">
    <property type="term" value="F:cytoskeletal motor activity"/>
    <property type="evidence" value="ECO:0007669"/>
    <property type="project" value="InterPro"/>
</dbReference>
<gene>
    <name evidence="10" type="ORF">DCG58_02355</name>
</gene>
<keyword evidence="10" id="KW-0282">Flagellum</keyword>
<evidence type="ECO:0000256" key="8">
    <source>
        <dbReference type="ARBA" id="ARBA00023237"/>
    </source>
</evidence>
<evidence type="ECO:0000256" key="5">
    <source>
        <dbReference type="ARBA" id="ARBA00022729"/>
    </source>
</evidence>
<dbReference type="PANTHER" id="PTHR34933">
    <property type="entry name" value="FLAGELLAR L-RING PROTEIN"/>
    <property type="match status" value="1"/>
</dbReference>
<keyword evidence="7" id="KW-0975">Bacterial flagellum</keyword>
<comment type="similarity">
    <text evidence="4">Belongs to the FlgH family.</text>
</comment>
<dbReference type="PANTHER" id="PTHR34933:SF1">
    <property type="entry name" value="FLAGELLAR L-RING PROTEIN"/>
    <property type="match status" value="1"/>
</dbReference>
<keyword evidence="10" id="KW-0969">Cilium</keyword>
<evidence type="ECO:0000256" key="2">
    <source>
        <dbReference type="ARBA" id="ARBA00004117"/>
    </source>
</evidence>
<keyword evidence="5 9" id="KW-0732">Signal</keyword>
<evidence type="ECO:0000256" key="4">
    <source>
        <dbReference type="ARBA" id="ARBA00006929"/>
    </source>
</evidence>
<dbReference type="Pfam" id="PF02107">
    <property type="entry name" value="FlgH"/>
    <property type="match status" value="1"/>
</dbReference>
<keyword evidence="8" id="KW-0998">Cell outer membrane</keyword>
<evidence type="ECO:0000256" key="3">
    <source>
        <dbReference type="ARBA" id="ARBA00004442"/>
    </source>
</evidence>
<name>A0A3B9GUD5_9PROT</name>
<proteinExistence type="inferred from homology"/>
<feature type="signal peptide" evidence="9">
    <location>
        <begin position="1"/>
        <end position="23"/>
    </location>
</feature>
<sequence>MGAGTMKHFISTVLLATAATACAGSPLSDPKPEPVPLYAGPWAGAGVDMDAVTEPNPSLWATSANALLSMRRAKAVGDLLTVVVEMDDQASLKSSLSRSRGSSEDMSIDALLGLPDILNNALPGSASVSPAIDFQRNSNMAGNGAVNRAEKATFTLAARVVGVEPNGNLIIQGYQQTRVSNETRYLSVSGVIRAQDITRTNTVTYDKIADAQLSYVNQGDTTGPNGRKAVPKFLDKVLPF</sequence>
<reference evidence="10 11" key="1">
    <citation type="journal article" date="2018" name="Nat. Biotechnol.">
        <title>A standardized bacterial taxonomy based on genome phylogeny substantially revises the tree of life.</title>
        <authorList>
            <person name="Parks D.H."/>
            <person name="Chuvochina M."/>
            <person name="Waite D.W."/>
            <person name="Rinke C."/>
            <person name="Skarshewski A."/>
            <person name="Chaumeil P.A."/>
            <person name="Hugenholtz P."/>
        </authorList>
    </citation>
    <scope>NUCLEOTIDE SEQUENCE [LARGE SCALE GENOMIC DNA]</scope>
    <source>
        <strain evidence="10">UBA8733</strain>
    </source>
</reference>
<evidence type="ECO:0000313" key="11">
    <source>
        <dbReference type="Proteomes" id="UP000259610"/>
    </source>
</evidence>
<evidence type="ECO:0000256" key="9">
    <source>
        <dbReference type="SAM" id="SignalP"/>
    </source>
</evidence>
<protein>
    <submittedName>
        <fullName evidence="10">Flagellar biosynthesis protein FlgH</fullName>
    </submittedName>
</protein>
<dbReference type="GO" id="GO:0009279">
    <property type="term" value="C:cell outer membrane"/>
    <property type="evidence" value="ECO:0007669"/>
    <property type="project" value="UniProtKB-SubCell"/>
</dbReference>
<comment type="function">
    <text evidence="1">Assembles around the rod to form the L-ring and probably protects the motor/basal body from shearing forces during rotation.</text>
</comment>
<dbReference type="GO" id="GO:0009427">
    <property type="term" value="C:bacterial-type flagellum basal body, distal rod, L ring"/>
    <property type="evidence" value="ECO:0007669"/>
    <property type="project" value="InterPro"/>
</dbReference>
<feature type="chain" id="PRO_5017813624" evidence="9">
    <location>
        <begin position="24"/>
        <end position="240"/>
    </location>
</feature>
<evidence type="ECO:0000256" key="6">
    <source>
        <dbReference type="ARBA" id="ARBA00023136"/>
    </source>
</evidence>
<keyword evidence="6" id="KW-0472">Membrane</keyword>